<reference evidence="1" key="1">
    <citation type="submission" date="2018-05" db="EMBL/GenBank/DDBJ databases">
        <authorList>
            <person name="Lanie J.A."/>
            <person name="Ng W.-L."/>
            <person name="Kazmierczak K.M."/>
            <person name="Andrzejewski T.M."/>
            <person name="Davidsen T.M."/>
            <person name="Wayne K.J."/>
            <person name="Tettelin H."/>
            <person name="Glass J.I."/>
            <person name="Rusch D."/>
            <person name="Podicherti R."/>
            <person name="Tsui H.-C.T."/>
            <person name="Winkler M.E."/>
        </authorList>
    </citation>
    <scope>NUCLEOTIDE SEQUENCE</scope>
</reference>
<name>A0A382QZE1_9ZZZZ</name>
<organism evidence="1">
    <name type="scientific">marine metagenome</name>
    <dbReference type="NCBI Taxonomy" id="408172"/>
    <lineage>
        <taxon>unclassified sequences</taxon>
        <taxon>metagenomes</taxon>
        <taxon>ecological metagenomes</taxon>
    </lineage>
</organism>
<gene>
    <name evidence="1" type="ORF">METZ01_LOCUS343717</name>
</gene>
<dbReference type="AlphaFoldDB" id="A0A382QZE1"/>
<protein>
    <submittedName>
        <fullName evidence="1">Uncharacterized protein</fullName>
    </submittedName>
</protein>
<dbReference type="EMBL" id="UINC01118020">
    <property type="protein sequence ID" value="SVC90863.1"/>
    <property type="molecule type" value="Genomic_DNA"/>
</dbReference>
<proteinExistence type="predicted"/>
<feature type="non-terminal residue" evidence="1">
    <location>
        <position position="106"/>
    </location>
</feature>
<sequence>MRGKMDKFRKKLEQFSNLCEQVNIPIPEIEESHVVGSEYTEPNLVRMTAEADVEHLFGHYLCEYHAIEPDVVADIIKNLLYSSEQGQVNRGFYPNPVAKVAVESIT</sequence>
<accession>A0A382QZE1</accession>
<evidence type="ECO:0000313" key="1">
    <source>
        <dbReference type="EMBL" id="SVC90863.1"/>
    </source>
</evidence>